<dbReference type="AlphaFoldDB" id="A0A0C9S2J6"/>
<feature type="compositionally biased region" description="Basic and acidic residues" evidence="8">
    <location>
        <begin position="56"/>
        <end position="66"/>
    </location>
</feature>
<evidence type="ECO:0000256" key="6">
    <source>
        <dbReference type="ARBA" id="ARBA00023329"/>
    </source>
</evidence>
<comment type="function">
    <text evidence="1 7">Clathrin is the major protein of the polyhedral coat of coated pits and vesicles.</text>
</comment>
<dbReference type="GO" id="GO:0030132">
    <property type="term" value="C:clathrin coat of coated pit"/>
    <property type="evidence" value="ECO:0007669"/>
    <property type="project" value="InterPro"/>
</dbReference>
<evidence type="ECO:0000256" key="3">
    <source>
        <dbReference type="ARBA" id="ARBA00005263"/>
    </source>
</evidence>
<evidence type="ECO:0000256" key="7">
    <source>
        <dbReference type="RuleBase" id="RU363137"/>
    </source>
</evidence>
<comment type="similarity">
    <text evidence="3 7">Belongs to the clathrin light chain family.</text>
</comment>
<protein>
    <recommendedName>
        <fullName evidence="7">Clathrin light chain</fullName>
    </recommendedName>
</protein>
<dbReference type="PANTHER" id="PTHR10639">
    <property type="entry name" value="CLATHRIN LIGHT CHAIN"/>
    <property type="match status" value="1"/>
</dbReference>
<keyword evidence="4 7" id="KW-0472">Membrane</keyword>
<feature type="compositionally biased region" description="Low complexity" evidence="8">
    <location>
        <begin position="327"/>
        <end position="337"/>
    </location>
</feature>
<comment type="subcellular location">
    <subcellularLocation>
        <location evidence="2 7">Cytoplasmic vesicle membrane</location>
        <topology evidence="2 7">Peripheral membrane protein</topology>
        <orientation evidence="2 7">Cytoplasmic side</orientation>
    </subcellularLocation>
    <subcellularLocation>
        <location evidence="7">Membrane</location>
        <location evidence="7">Coated pit</location>
        <topology evidence="7">Peripheral membrane protein</topology>
        <orientation evidence="7">Cytoplasmic side</orientation>
    </subcellularLocation>
    <text evidence="7">Cytoplasmic face of coated pits and vesicles.</text>
</comment>
<evidence type="ECO:0000256" key="2">
    <source>
        <dbReference type="ARBA" id="ARBA00004180"/>
    </source>
</evidence>
<evidence type="ECO:0000313" key="9">
    <source>
        <dbReference type="EMBL" id="JAG86097.1"/>
    </source>
</evidence>
<dbReference type="GO" id="GO:0030130">
    <property type="term" value="C:clathrin coat of trans-Golgi network vesicle"/>
    <property type="evidence" value="ECO:0007669"/>
    <property type="project" value="InterPro"/>
</dbReference>
<evidence type="ECO:0000256" key="8">
    <source>
        <dbReference type="SAM" id="MobiDB-lite"/>
    </source>
</evidence>
<accession>A0A0C9S2J6</accession>
<dbReference type="GO" id="GO:0032050">
    <property type="term" value="F:clathrin heavy chain binding"/>
    <property type="evidence" value="ECO:0007669"/>
    <property type="project" value="TreeGrafter"/>
</dbReference>
<feature type="compositionally biased region" description="Pro residues" evidence="8">
    <location>
        <begin position="314"/>
        <end position="326"/>
    </location>
</feature>
<feature type="compositionally biased region" description="Gly residues" evidence="8">
    <location>
        <begin position="8"/>
        <end position="22"/>
    </location>
</feature>
<evidence type="ECO:0000256" key="4">
    <source>
        <dbReference type="ARBA" id="ARBA00023136"/>
    </source>
</evidence>
<feature type="compositionally biased region" description="Basic and acidic residues" evidence="8">
    <location>
        <begin position="270"/>
        <end position="282"/>
    </location>
</feature>
<feature type="region of interest" description="Disordered" evidence="8">
    <location>
        <begin position="1"/>
        <end position="173"/>
    </location>
</feature>
<dbReference type="Pfam" id="PF01086">
    <property type="entry name" value="Clathrin_lg_ch"/>
    <property type="match status" value="1"/>
</dbReference>
<dbReference type="GO" id="GO:0005198">
    <property type="term" value="F:structural molecule activity"/>
    <property type="evidence" value="ECO:0007669"/>
    <property type="project" value="InterPro"/>
</dbReference>
<feature type="region of interest" description="Disordered" evidence="8">
    <location>
        <begin position="266"/>
        <end position="377"/>
    </location>
</feature>
<sequence>MSGYDSYVGGGDDLTGGGGSGGTTRPFDSDGYMGYDPRLASQRYDTSSFRSPDAFPDEHFPDAKDADDFDNGYDDLGAGGGGGSGSGSEANPPPPVYVNMTPTEDDASLQQPDTPPLFSQGFESSHASVDFGGGDYSPQAEAASSELNGKPFGENGLYGMPPSDGPLLPDPDEMQEEGFLLREWRRQNTIRLEEKERREKEMLHQIMDEAEAFREEFYNKRKIHCETNKSNNREKEKVFLSNQEKFHANADKQYWKAVAELIPHELPAIESKRSARDKDKKKPSIVVNQGPKPGKPTDLSRMRQILLKLKHNPPPHMKPPPPPAPAAAPAANGAAPASSTGTNPASSSGTALATVSSTGTVTVPVSSSLPAQPVSAA</sequence>
<dbReference type="EMBL" id="GCHU01018956">
    <property type="protein sequence ID" value="JAG86097.1"/>
    <property type="molecule type" value="Transcribed_RNA"/>
</dbReference>
<feature type="compositionally biased region" description="Gly residues" evidence="8">
    <location>
        <begin position="77"/>
        <end position="86"/>
    </location>
</feature>
<dbReference type="GO" id="GO:0006886">
    <property type="term" value="P:intracellular protein transport"/>
    <property type="evidence" value="ECO:0007669"/>
    <property type="project" value="InterPro"/>
</dbReference>
<dbReference type="GO" id="GO:0072583">
    <property type="term" value="P:clathrin-dependent endocytosis"/>
    <property type="evidence" value="ECO:0007669"/>
    <property type="project" value="TreeGrafter"/>
</dbReference>
<feature type="compositionally biased region" description="Low complexity" evidence="8">
    <location>
        <begin position="345"/>
        <end position="371"/>
    </location>
</feature>
<keyword evidence="5 7" id="KW-0168">Coated pit</keyword>
<evidence type="ECO:0000256" key="5">
    <source>
        <dbReference type="ARBA" id="ARBA00023176"/>
    </source>
</evidence>
<keyword evidence="6 7" id="KW-0968">Cytoplasmic vesicle</keyword>
<dbReference type="PANTHER" id="PTHR10639:SF7">
    <property type="entry name" value="CLATHRIN LIGHT CHAIN"/>
    <property type="match status" value="1"/>
</dbReference>
<reference evidence="9" key="1">
    <citation type="submission" date="2015-02" db="EMBL/GenBank/DDBJ databases">
        <title>A transcriptome of Wollemia nobilis - a relic of Gondwana.</title>
        <authorList>
            <person name="Chia J.Y."/>
            <person name="Leong Y.S."/>
            <person name="Abdul Karim S."/>
            <person name="Wan Azmi N."/>
            <person name="Hercus R."/>
            <person name="Croft L."/>
        </authorList>
    </citation>
    <scope>NUCLEOTIDE SEQUENCE</scope>
    <source>
        <strain evidence="9">MaeBrown</strain>
        <tissue evidence="9">Leaf</tissue>
    </source>
</reference>
<dbReference type="InterPro" id="IPR000996">
    <property type="entry name" value="Clathrin_L-chain"/>
</dbReference>
<organism evidence="9">
    <name type="scientific">Wollemia nobilis</name>
    <dbReference type="NCBI Taxonomy" id="56998"/>
    <lineage>
        <taxon>Eukaryota</taxon>
        <taxon>Viridiplantae</taxon>
        <taxon>Streptophyta</taxon>
        <taxon>Embryophyta</taxon>
        <taxon>Tracheophyta</taxon>
        <taxon>Spermatophyta</taxon>
        <taxon>Pinopsida</taxon>
        <taxon>Pinidae</taxon>
        <taxon>Conifers II</taxon>
        <taxon>Araucariales</taxon>
        <taxon>Araucariaceae</taxon>
        <taxon>Wollemia</taxon>
    </lineage>
</organism>
<proteinExistence type="inferred from homology"/>
<name>A0A0C9S2J6_9CONI</name>
<evidence type="ECO:0000256" key="1">
    <source>
        <dbReference type="ARBA" id="ARBA00003913"/>
    </source>
</evidence>